<dbReference type="Proteomes" id="UP000091967">
    <property type="component" value="Unassembled WGS sequence"/>
</dbReference>
<dbReference type="InterPro" id="IPR036389">
    <property type="entry name" value="RNase_III_sf"/>
</dbReference>
<keyword evidence="1" id="KW-0378">Hydrolase</keyword>
<evidence type="ECO:0000313" key="4">
    <source>
        <dbReference type="EMBL" id="OBS17584.1"/>
    </source>
</evidence>
<dbReference type="PROSITE" id="PS00517">
    <property type="entry name" value="RNASE_3_1"/>
    <property type="match status" value="1"/>
</dbReference>
<sequence length="998" mass="113240">MIRPGQRSRYVLQCDRYGAPRPGRGAGIRKRKSRKSGCLWKIIAEALPENGFQWTLQHFPDAEHHHHNHNPSTDAAAHPVHRRLTSPVKATIQSSSRRVGIRARDIGGIVRDHFPDSVYTKRDIYNARTRISRENLGGYSSTAALIKLFDGKEIPYVAEWAKDEPDRLVGLVWTFPYCIQMWRRFPEVISFDNTCNTNRFKLPLFQVTGQTCLGTVFNAAFGLIDNERLEGSQFLTNGVRTLLDRYSTRTPDVVITDFDDQMKKALGSKRKWVHTTRDSRTGEESSSDEPDAALSQRDRQAVQASGRQEEPITHDNLSRLITHDYHRVLMLWRLVVFTETEEDHEKAWECLCTQFGDQRAILAYLYGTYMPVRAQWVRCFIRKYRNFGIRVTSGTEASNNNIKSYLLNGMSHLYRLVEAIQVGCGSEYLGELPRMVSQKALSLITREHRKALKGIPAAANPRPDAIASCNDDCTVRFLLLSLLPISPSGARRCAHSHSPSQIVGNGLVFRAFDIQEGVLEVFYFSRLVVITPIIAVLGPREQVQRPFNEYEDAPEETYLVVEQWTRRSDLLHELRPGQSGSSCTKPYRWVLPISRATVDEIPRRAVKCGMLIPCIIHELEVQLIASELSSALLAPVGIADLQLVIEAISSRSAAEPVDYGRLEFLGDSVLKFCTVTQVYSEHPFWPEGLLNHFKDRLVSNTRLARMCLETGLFKFILAKTFTGVKWRPLYRDDFLDVKPVDGASRFIGPKTLADVVEALVGASYQDGGMHKSLKCIKVFLGSKCNWHDDGVARDILFRAAPSDMQLPPTMESLEELIGYTFKKKSLLVEAMTHGSYVADGQQRSYEQLEFLGDAVLDYINTDTAMANAEFLAFTNMQHGLRRPEIEFKDGEPVSTEVSLPIWKFMRHGSPEMGRVMNETQARFESLRDEINAARTNGTHYPWTLLARLHPKKFYSDLFEAILGAIWFDSGNIETCAAFLHKFGILPYLDRILREDVHV</sequence>
<dbReference type="InterPro" id="IPR000999">
    <property type="entry name" value="RNase_III_dom"/>
</dbReference>
<proteinExistence type="predicted"/>
<protein>
    <recommendedName>
        <fullName evidence="3">RNase III domain-containing protein</fullName>
    </recommendedName>
</protein>
<dbReference type="CDD" id="cd00593">
    <property type="entry name" value="RIBOc"/>
    <property type="match status" value="2"/>
</dbReference>
<dbReference type="AlphaFoldDB" id="A0A1B8AAU7"/>
<reference evidence="4 5" key="1">
    <citation type="submission" date="2016-06" db="EMBL/GenBank/DDBJ databases">
        <title>Living apart together: crosstalk between the core and supernumerary genomes in a fungal plant pathogen.</title>
        <authorList>
            <person name="Vanheule A."/>
            <person name="Audenaert K."/>
            <person name="Warris S."/>
            <person name="Van De Geest H."/>
            <person name="Schijlen E."/>
            <person name="Hofte M."/>
            <person name="De Saeger S."/>
            <person name="Haesaert G."/>
            <person name="Waalwijk C."/>
            <person name="Van Der Lee T."/>
        </authorList>
    </citation>
    <scope>NUCLEOTIDE SEQUENCE [LARGE SCALE GENOMIC DNA]</scope>
    <source>
        <strain evidence="4 5">2516</strain>
    </source>
</reference>
<dbReference type="EMBL" id="LYXU01000011">
    <property type="protein sequence ID" value="OBS17584.1"/>
    <property type="molecule type" value="Genomic_DNA"/>
</dbReference>
<dbReference type="STRING" id="36050.A0A1B8AAU7"/>
<dbReference type="GO" id="GO:0003723">
    <property type="term" value="F:RNA binding"/>
    <property type="evidence" value="ECO:0007669"/>
    <property type="project" value="TreeGrafter"/>
</dbReference>
<gene>
    <name evidence="4" type="ORF">FPOA_11987</name>
</gene>
<dbReference type="GO" id="GO:0004525">
    <property type="term" value="F:ribonuclease III activity"/>
    <property type="evidence" value="ECO:0007669"/>
    <property type="project" value="InterPro"/>
</dbReference>
<dbReference type="PANTHER" id="PTHR14950:SF37">
    <property type="entry name" value="ENDORIBONUCLEASE DICER"/>
    <property type="match status" value="1"/>
</dbReference>
<dbReference type="Pfam" id="PF10551">
    <property type="entry name" value="MULE"/>
    <property type="match status" value="1"/>
</dbReference>
<evidence type="ECO:0000256" key="2">
    <source>
        <dbReference type="SAM" id="MobiDB-lite"/>
    </source>
</evidence>
<dbReference type="Gene3D" id="1.10.1520.10">
    <property type="entry name" value="Ribonuclease III domain"/>
    <property type="match status" value="2"/>
</dbReference>
<comment type="caution">
    <text evidence="4">The sequence shown here is derived from an EMBL/GenBank/DDBJ whole genome shotgun (WGS) entry which is preliminary data.</text>
</comment>
<dbReference type="PANTHER" id="PTHR14950">
    <property type="entry name" value="DICER-RELATED"/>
    <property type="match status" value="1"/>
</dbReference>
<feature type="domain" description="RNase III" evidence="3">
    <location>
        <begin position="625"/>
        <end position="768"/>
    </location>
</feature>
<keyword evidence="5" id="KW-1185">Reference proteome</keyword>
<evidence type="ECO:0000256" key="1">
    <source>
        <dbReference type="ARBA" id="ARBA00022801"/>
    </source>
</evidence>
<name>A0A1B8AAU7_FUSPO</name>
<dbReference type="GO" id="GO:0005634">
    <property type="term" value="C:nucleus"/>
    <property type="evidence" value="ECO:0007669"/>
    <property type="project" value="TreeGrafter"/>
</dbReference>
<evidence type="ECO:0000313" key="5">
    <source>
        <dbReference type="Proteomes" id="UP000091967"/>
    </source>
</evidence>
<organism evidence="4 5">
    <name type="scientific">Fusarium poae</name>
    <dbReference type="NCBI Taxonomy" id="36050"/>
    <lineage>
        <taxon>Eukaryota</taxon>
        <taxon>Fungi</taxon>
        <taxon>Dikarya</taxon>
        <taxon>Ascomycota</taxon>
        <taxon>Pezizomycotina</taxon>
        <taxon>Sordariomycetes</taxon>
        <taxon>Hypocreomycetidae</taxon>
        <taxon>Hypocreales</taxon>
        <taxon>Nectriaceae</taxon>
        <taxon>Fusarium</taxon>
    </lineage>
</organism>
<feature type="domain" description="RNase III" evidence="3">
    <location>
        <begin position="810"/>
        <end position="970"/>
    </location>
</feature>
<dbReference type="PROSITE" id="PS50142">
    <property type="entry name" value="RNASE_3_2"/>
    <property type="match status" value="2"/>
</dbReference>
<dbReference type="GO" id="GO:0005737">
    <property type="term" value="C:cytoplasm"/>
    <property type="evidence" value="ECO:0007669"/>
    <property type="project" value="TreeGrafter"/>
</dbReference>
<dbReference type="SUPFAM" id="SSF69065">
    <property type="entry name" value="RNase III domain-like"/>
    <property type="match status" value="2"/>
</dbReference>
<feature type="region of interest" description="Disordered" evidence="2">
    <location>
        <begin position="273"/>
        <end position="310"/>
    </location>
</feature>
<dbReference type="InterPro" id="IPR018289">
    <property type="entry name" value="MULE_transposase_dom"/>
</dbReference>
<accession>A0A1B8AAU7</accession>
<evidence type="ECO:0000259" key="3">
    <source>
        <dbReference type="PROSITE" id="PS50142"/>
    </source>
</evidence>
<dbReference type="SMART" id="SM00535">
    <property type="entry name" value="RIBOc"/>
    <property type="match status" value="2"/>
</dbReference>
<dbReference type="Pfam" id="PF00636">
    <property type="entry name" value="Ribonuclease_3"/>
    <property type="match status" value="1"/>
</dbReference>
<dbReference type="GO" id="GO:0030422">
    <property type="term" value="P:siRNA processing"/>
    <property type="evidence" value="ECO:0007669"/>
    <property type="project" value="TreeGrafter"/>
</dbReference>